<feature type="compositionally biased region" description="Low complexity" evidence="2">
    <location>
        <begin position="688"/>
        <end position="705"/>
    </location>
</feature>
<evidence type="ECO:0000256" key="1">
    <source>
        <dbReference type="ARBA" id="ARBA00007447"/>
    </source>
</evidence>
<feature type="transmembrane region" description="Helical" evidence="3">
    <location>
        <begin position="459"/>
        <end position="479"/>
    </location>
</feature>
<comment type="similarity">
    <text evidence="1">Belongs to the peptidase A1 family.</text>
</comment>
<dbReference type="Gene3D" id="2.40.70.10">
    <property type="entry name" value="Acid Proteases"/>
    <property type="match status" value="2"/>
</dbReference>
<evidence type="ECO:0000313" key="7">
    <source>
        <dbReference type="Proteomes" id="UP001172155"/>
    </source>
</evidence>
<dbReference type="EMBL" id="JAUKUD010000005">
    <property type="protein sequence ID" value="KAK0743603.1"/>
    <property type="molecule type" value="Genomic_DNA"/>
</dbReference>
<name>A0AA40EQH4_9PEZI</name>
<dbReference type="InterPro" id="IPR033121">
    <property type="entry name" value="PEPTIDASE_A1"/>
</dbReference>
<dbReference type="GO" id="GO:0006508">
    <property type="term" value="P:proteolysis"/>
    <property type="evidence" value="ECO:0007669"/>
    <property type="project" value="InterPro"/>
</dbReference>
<gene>
    <name evidence="6" type="ORF">B0T18DRAFT_187071</name>
</gene>
<feature type="compositionally biased region" description="Low complexity" evidence="2">
    <location>
        <begin position="718"/>
        <end position="729"/>
    </location>
</feature>
<evidence type="ECO:0000256" key="4">
    <source>
        <dbReference type="SAM" id="SignalP"/>
    </source>
</evidence>
<dbReference type="Pfam" id="PF00026">
    <property type="entry name" value="Asp"/>
    <property type="match status" value="1"/>
</dbReference>
<keyword evidence="7" id="KW-1185">Reference proteome</keyword>
<feature type="region of interest" description="Disordered" evidence="2">
    <location>
        <begin position="489"/>
        <end position="508"/>
    </location>
</feature>
<keyword evidence="3" id="KW-0812">Transmembrane</keyword>
<evidence type="ECO:0000256" key="3">
    <source>
        <dbReference type="SAM" id="Phobius"/>
    </source>
</evidence>
<feature type="domain" description="Peptidase A1" evidence="5">
    <location>
        <begin position="47"/>
        <end position="415"/>
    </location>
</feature>
<dbReference type="Proteomes" id="UP001172155">
    <property type="component" value="Unassembled WGS sequence"/>
</dbReference>
<comment type="caution">
    <text evidence="6">The sequence shown here is derived from an EMBL/GenBank/DDBJ whole genome shotgun (WGS) entry which is preliminary data.</text>
</comment>
<organism evidence="6 7">
    <name type="scientific">Schizothecium vesticola</name>
    <dbReference type="NCBI Taxonomy" id="314040"/>
    <lineage>
        <taxon>Eukaryota</taxon>
        <taxon>Fungi</taxon>
        <taxon>Dikarya</taxon>
        <taxon>Ascomycota</taxon>
        <taxon>Pezizomycotina</taxon>
        <taxon>Sordariomycetes</taxon>
        <taxon>Sordariomycetidae</taxon>
        <taxon>Sordariales</taxon>
        <taxon>Schizotheciaceae</taxon>
        <taxon>Schizothecium</taxon>
    </lineage>
</organism>
<dbReference type="PANTHER" id="PTHR47966">
    <property type="entry name" value="BETA-SITE APP-CLEAVING ENZYME, ISOFORM A-RELATED"/>
    <property type="match status" value="1"/>
</dbReference>
<feature type="compositionally biased region" description="Low complexity" evidence="2">
    <location>
        <begin position="645"/>
        <end position="654"/>
    </location>
</feature>
<feature type="region of interest" description="Disordered" evidence="2">
    <location>
        <begin position="596"/>
        <end position="659"/>
    </location>
</feature>
<dbReference type="InterPro" id="IPR021109">
    <property type="entry name" value="Peptidase_aspartic_dom_sf"/>
</dbReference>
<dbReference type="PANTHER" id="PTHR47966:SF51">
    <property type="entry name" value="BETA-SITE APP-CLEAVING ENZYME, ISOFORM A-RELATED"/>
    <property type="match status" value="1"/>
</dbReference>
<evidence type="ECO:0000259" key="5">
    <source>
        <dbReference type="PROSITE" id="PS51767"/>
    </source>
</evidence>
<sequence length="915" mass="99589">MRLPYLAAALVCDLLLLAPTLVAAECQTGALWLQPSAQWLGIDGKWSFFAVQVGTTPPQTVYLSPATALSELWVVQPSGCSPLQVCYQARGDVFSIGGSRTWAPLGPYELGMNYTGFGGQGDYGMDTISLTNAYTRRTTEIQQTLIAGINDTNYYQGFIGLGPTAGKFQNAIALPFITQLASTFGTIPSHSYGYTAGAFYRDMPGSLTFGGYDTQRFVPHDTTFSLHARTRMPMVRLRGVSADVTSLDKAPSNWTSTSQTLVAMNDSITAIIDTSTPYLWLPTEVCERFATALNLKWNETLGVYVYADGPQYTRFVSEKFLSFTFSLSSYDNSDDFGQPLQVRGVVNITLTSAAFAHVLNYPFRKAMDFGAPGIPYFPLKRSTPETNENQYIIGRAFMQEAYLITKYDSATFSVHEAQYPSDPLRGYQLKDIERPINSPYAPYAGKCANEGGLGVSKTVGIVLSAFAAGSVIGFVLWFLCWRKRGRKRPGTAVEESKDDTRSIDGLPKSPVKRMFSRIVGRKPSKRPVTEEGVRGTSTQPAEVGADEHHQVFEMPVPIAPVELDSHDIGDEDTDLGGTGSHVLSEYELTRRKLERQLQGPVPTYTPSEEHGNMAPGKSAQDVTHVAHYRPADDPSPVSSPTDGTGSLPLGGLPSPLSPHPDWRTRMFDFPSPMTVAPPAHLAPLSVMSDPSASGGSGGSNCSPISPHSPYSPQTYAPSSVSRSNSNGISPTSPVGSMRLPPTPTCQRTPIDPSRVICLGPLPENVQLPHQQPSLTSLRSRSTPQQPSLTSMRSAQQHPSLMSMRSIPQIVTPDRSTSQGGGPLSRRQQAPRENLAAIRRSRSSRGSNDSLGSNFTMDEENQLTGGEPARPPTEAPPPPPTDDFPRSPRSMERIEMGCELVHVPQVADKRYSWEER</sequence>
<dbReference type="SUPFAM" id="SSF50630">
    <property type="entry name" value="Acid proteases"/>
    <property type="match status" value="1"/>
</dbReference>
<feature type="compositionally biased region" description="Polar residues" evidence="2">
    <location>
        <begin position="767"/>
        <end position="799"/>
    </location>
</feature>
<proteinExistence type="inferred from homology"/>
<feature type="region of interest" description="Disordered" evidence="2">
    <location>
        <begin position="686"/>
        <end position="751"/>
    </location>
</feature>
<feature type="compositionally biased region" description="Low complexity" evidence="2">
    <location>
        <begin position="843"/>
        <end position="853"/>
    </location>
</feature>
<keyword evidence="3" id="KW-0472">Membrane</keyword>
<accession>A0AA40EQH4</accession>
<feature type="signal peptide" evidence="4">
    <location>
        <begin position="1"/>
        <end position="24"/>
    </location>
</feature>
<dbReference type="PRINTS" id="PR00792">
    <property type="entry name" value="PEPSIN"/>
</dbReference>
<dbReference type="InterPro" id="IPR034164">
    <property type="entry name" value="Pepsin-like_dom"/>
</dbReference>
<dbReference type="GO" id="GO:0000324">
    <property type="term" value="C:fungal-type vacuole"/>
    <property type="evidence" value="ECO:0007669"/>
    <property type="project" value="TreeGrafter"/>
</dbReference>
<dbReference type="InterPro" id="IPR001461">
    <property type="entry name" value="Aspartic_peptidase_A1"/>
</dbReference>
<keyword evidence="4" id="KW-0732">Signal</keyword>
<evidence type="ECO:0000256" key="2">
    <source>
        <dbReference type="SAM" id="MobiDB-lite"/>
    </source>
</evidence>
<dbReference type="CDD" id="cd05471">
    <property type="entry name" value="pepsin_like"/>
    <property type="match status" value="1"/>
</dbReference>
<feature type="compositionally biased region" description="Polar residues" evidence="2">
    <location>
        <begin position="708"/>
        <end position="717"/>
    </location>
</feature>
<keyword evidence="3" id="KW-1133">Transmembrane helix</keyword>
<reference evidence="6" key="1">
    <citation type="submission" date="2023-06" db="EMBL/GenBank/DDBJ databases">
        <title>Genome-scale phylogeny and comparative genomics of the fungal order Sordariales.</title>
        <authorList>
            <consortium name="Lawrence Berkeley National Laboratory"/>
            <person name="Hensen N."/>
            <person name="Bonometti L."/>
            <person name="Westerberg I."/>
            <person name="Brannstrom I.O."/>
            <person name="Guillou S."/>
            <person name="Cros-Aarteil S."/>
            <person name="Calhoun S."/>
            <person name="Haridas S."/>
            <person name="Kuo A."/>
            <person name="Mondo S."/>
            <person name="Pangilinan J."/>
            <person name="Riley R."/>
            <person name="LaButti K."/>
            <person name="Andreopoulos B."/>
            <person name="Lipzen A."/>
            <person name="Chen C."/>
            <person name="Yanf M."/>
            <person name="Daum C."/>
            <person name="Ng V."/>
            <person name="Clum A."/>
            <person name="Steindorff A."/>
            <person name="Ohm R."/>
            <person name="Martin F."/>
            <person name="Silar P."/>
            <person name="Natvig D."/>
            <person name="Lalanne C."/>
            <person name="Gautier V."/>
            <person name="Ament-velasquez S.L."/>
            <person name="Kruys A."/>
            <person name="Hutchinson M.I."/>
            <person name="Powell A.J."/>
            <person name="Barry K."/>
            <person name="Miller A.N."/>
            <person name="Grigoriev I.V."/>
            <person name="Debuchy R."/>
            <person name="Gladieux P."/>
            <person name="Thoren M.H."/>
            <person name="Johannesson H."/>
        </authorList>
    </citation>
    <scope>NUCLEOTIDE SEQUENCE</scope>
    <source>
        <strain evidence="6">SMH3187-1</strain>
    </source>
</reference>
<dbReference type="AlphaFoldDB" id="A0AA40EQH4"/>
<protein>
    <submittedName>
        <fullName evidence="6">Aspartic peptidase domain-containing protein</fullName>
    </submittedName>
</protein>
<feature type="chain" id="PRO_5041442499" evidence="4">
    <location>
        <begin position="25"/>
        <end position="915"/>
    </location>
</feature>
<feature type="region of interest" description="Disordered" evidence="2">
    <location>
        <begin position="517"/>
        <end position="546"/>
    </location>
</feature>
<evidence type="ECO:0000313" key="6">
    <source>
        <dbReference type="EMBL" id="KAK0743603.1"/>
    </source>
</evidence>
<feature type="region of interest" description="Disordered" evidence="2">
    <location>
        <begin position="763"/>
        <end position="891"/>
    </location>
</feature>
<feature type="compositionally biased region" description="Pro residues" evidence="2">
    <location>
        <begin position="868"/>
        <end position="881"/>
    </location>
</feature>
<feature type="compositionally biased region" description="Basic and acidic residues" evidence="2">
    <location>
        <begin position="882"/>
        <end position="891"/>
    </location>
</feature>
<dbReference type="GO" id="GO:0004190">
    <property type="term" value="F:aspartic-type endopeptidase activity"/>
    <property type="evidence" value="ECO:0007669"/>
    <property type="project" value="InterPro"/>
</dbReference>
<dbReference type="PROSITE" id="PS51767">
    <property type="entry name" value="PEPTIDASE_A1"/>
    <property type="match status" value="1"/>
</dbReference>